<evidence type="ECO:0000313" key="1">
    <source>
        <dbReference type="EMBL" id="SOR63885.1"/>
    </source>
</evidence>
<dbReference type="Proteomes" id="UP000234460">
    <property type="component" value="Chromosome LMANV2"/>
</dbReference>
<sequence length="40" mass="5012">MIESYTIHWRHEFPNFVFSLYNLKYLSGIVLKLLKFIFFR</sequence>
<evidence type="ECO:0000313" key="2">
    <source>
        <dbReference type="Proteomes" id="UP000234460"/>
    </source>
</evidence>
<reference evidence="1 2" key="1">
    <citation type="submission" date="2017-11" db="EMBL/GenBank/DDBJ databases">
        <authorList>
            <person name="Lechat P."/>
        </authorList>
    </citation>
    <scope>NUCLEOTIDE SEQUENCE [LARGE SCALE GENOMIC DNA]</scope>
    <source>
        <strain evidence="1">L495</strain>
    </source>
</reference>
<comment type="caution">
    <text evidence="1">The sequence shown here is derived from an EMBL/GenBank/DDBJ whole genome shotgun (WGS) entry which is preliminary data.</text>
</comment>
<dbReference type="AlphaFoldDB" id="A0AAQ1P424"/>
<name>A0AAQ1P424_LEPIR</name>
<gene>
    <name evidence="1" type="ORF">LMANV2_90079</name>
</gene>
<organism evidence="1 2">
    <name type="scientific">Leptospira interrogans serovar Manilae</name>
    <dbReference type="NCBI Taxonomy" id="214675"/>
    <lineage>
        <taxon>Bacteria</taxon>
        <taxon>Pseudomonadati</taxon>
        <taxon>Spirochaetota</taxon>
        <taxon>Spirochaetia</taxon>
        <taxon>Leptospirales</taxon>
        <taxon>Leptospiraceae</taxon>
        <taxon>Leptospira</taxon>
    </lineage>
</organism>
<proteinExistence type="predicted"/>
<dbReference type="EMBL" id="OEJX01000088">
    <property type="protein sequence ID" value="SOR63885.1"/>
    <property type="molecule type" value="Genomic_DNA"/>
</dbReference>
<protein>
    <submittedName>
        <fullName evidence="1">Uncharacterized protein</fullName>
    </submittedName>
</protein>
<accession>A0AAQ1P424</accession>